<evidence type="ECO:0000313" key="3">
    <source>
        <dbReference type="EMBL" id="WJW68317.1"/>
    </source>
</evidence>
<dbReference type="Gene3D" id="3.40.30.10">
    <property type="entry name" value="Glutaredoxin"/>
    <property type="match status" value="1"/>
</dbReference>
<name>A0A8T7M8K3_9CHLR</name>
<sequence>MKDSENEDTDSTLDAFEKALEQVNSEHYILRLFVTGTTPKSAQAIQNIQRICEEHLQGRYKLEVIDIYQQPEKAKEAQIVAVPTLIKQLPLPLRKVVGNLSDVERVVAGLGLQMENPGNKPQK</sequence>
<evidence type="ECO:0000313" key="2">
    <source>
        <dbReference type="EMBL" id="NWJ48384.1"/>
    </source>
</evidence>
<dbReference type="CDD" id="cd02978">
    <property type="entry name" value="KaiB_like"/>
    <property type="match status" value="1"/>
</dbReference>
<dbReference type="PANTHER" id="PTHR41709:SF2">
    <property type="entry name" value="CIRCADIAN CLOCK PROTEIN KAIB2"/>
    <property type="match status" value="1"/>
</dbReference>
<dbReference type="InterPro" id="IPR011649">
    <property type="entry name" value="KaiB_domain"/>
</dbReference>
<dbReference type="InterPro" id="IPR039022">
    <property type="entry name" value="KaiB-like"/>
</dbReference>
<protein>
    <submittedName>
        <fullName evidence="3">Circadian clock KaiB family protein</fullName>
    </submittedName>
    <submittedName>
        <fullName evidence="2">Thiol-disulfide isomerase</fullName>
    </submittedName>
</protein>
<dbReference type="AlphaFoldDB" id="A0A8T7M8K3"/>
<dbReference type="EMBL" id="JACATZ010000003">
    <property type="protein sequence ID" value="NWJ48384.1"/>
    <property type="molecule type" value="Genomic_DNA"/>
</dbReference>
<dbReference type="EMBL" id="CP128400">
    <property type="protein sequence ID" value="WJW68317.1"/>
    <property type="molecule type" value="Genomic_DNA"/>
</dbReference>
<dbReference type="InterPro" id="IPR036249">
    <property type="entry name" value="Thioredoxin-like_sf"/>
</dbReference>
<dbReference type="RefSeq" id="WP_341470222.1">
    <property type="nucleotide sequence ID" value="NZ_CP128400.1"/>
</dbReference>
<keyword evidence="2" id="KW-0413">Isomerase</keyword>
<dbReference type="GO" id="GO:0048511">
    <property type="term" value="P:rhythmic process"/>
    <property type="evidence" value="ECO:0007669"/>
    <property type="project" value="InterPro"/>
</dbReference>
<evidence type="ECO:0000259" key="1">
    <source>
        <dbReference type="SMART" id="SM01248"/>
    </source>
</evidence>
<evidence type="ECO:0000313" key="5">
    <source>
        <dbReference type="Proteomes" id="UP001431572"/>
    </source>
</evidence>
<dbReference type="Proteomes" id="UP001431572">
    <property type="component" value="Chromosome 2"/>
</dbReference>
<dbReference type="SMART" id="SM01248">
    <property type="entry name" value="KaiB"/>
    <property type="match status" value="1"/>
</dbReference>
<evidence type="ECO:0000313" key="4">
    <source>
        <dbReference type="Proteomes" id="UP000521676"/>
    </source>
</evidence>
<reference evidence="2 4" key="1">
    <citation type="submission" date="2020-06" db="EMBL/GenBank/DDBJ databases">
        <title>Anoxygenic phototrophic Chloroflexota member uses a Type I reaction center.</title>
        <authorList>
            <person name="Tsuji J.M."/>
            <person name="Shaw N.A."/>
            <person name="Nagashima S."/>
            <person name="Venkiteswaran J."/>
            <person name="Schiff S.L."/>
            <person name="Hanada S."/>
            <person name="Tank M."/>
            <person name="Neufeld J.D."/>
        </authorList>
    </citation>
    <scope>NUCLEOTIDE SEQUENCE [LARGE SCALE GENOMIC DNA]</scope>
    <source>
        <strain evidence="2">L227-S17</strain>
    </source>
</reference>
<feature type="domain" description="KaiB" evidence="1">
    <location>
        <begin position="31"/>
        <end position="112"/>
    </location>
</feature>
<keyword evidence="5" id="KW-1185">Reference proteome</keyword>
<organism evidence="2 4">
    <name type="scientific">Candidatus Chlorohelix allophototropha</name>
    <dbReference type="NCBI Taxonomy" id="3003348"/>
    <lineage>
        <taxon>Bacteria</taxon>
        <taxon>Bacillati</taxon>
        <taxon>Chloroflexota</taxon>
        <taxon>Chloroflexia</taxon>
        <taxon>Candidatus Chloroheliales</taxon>
        <taxon>Candidatus Chloroheliaceae</taxon>
        <taxon>Candidatus Chlorohelix</taxon>
    </lineage>
</organism>
<proteinExistence type="predicted"/>
<reference evidence="3" key="2">
    <citation type="journal article" date="2024" name="Nature">
        <title>Anoxygenic phototroph of the Chloroflexota uses a type I reaction centre.</title>
        <authorList>
            <person name="Tsuji J.M."/>
            <person name="Shaw N.A."/>
            <person name="Nagashima S."/>
            <person name="Venkiteswaran J.J."/>
            <person name="Schiff S.L."/>
            <person name="Watanabe T."/>
            <person name="Fukui M."/>
            <person name="Hanada S."/>
            <person name="Tank M."/>
            <person name="Neufeld J.D."/>
        </authorList>
    </citation>
    <scope>NUCLEOTIDE SEQUENCE</scope>
    <source>
        <strain evidence="3">L227-S17</strain>
    </source>
</reference>
<dbReference type="GO" id="GO:0016853">
    <property type="term" value="F:isomerase activity"/>
    <property type="evidence" value="ECO:0007669"/>
    <property type="project" value="UniProtKB-KW"/>
</dbReference>
<accession>A0A8T7M8K3</accession>
<dbReference type="PANTHER" id="PTHR41709">
    <property type="entry name" value="KAIB-LIKE PROTEIN 1"/>
    <property type="match status" value="1"/>
</dbReference>
<gene>
    <name evidence="2" type="ORF">HXX08_21210</name>
    <name evidence="3" type="ORF">OZ401_003926</name>
</gene>
<dbReference type="SUPFAM" id="SSF52833">
    <property type="entry name" value="Thioredoxin-like"/>
    <property type="match status" value="1"/>
</dbReference>
<dbReference type="Pfam" id="PF07689">
    <property type="entry name" value="KaiB"/>
    <property type="match status" value="1"/>
</dbReference>
<dbReference type="Proteomes" id="UP000521676">
    <property type="component" value="Unassembled WGS sequence"/>
</dbReference>